<evidence type="ECO:0008006" key="3">
    <source>
        <dbReference type="Google" id="ProtNLM"/>
    </source>
</evidence>
<dbReference type="PROSITE" id="PS51257">
    <property type="entry name" value="PROKAR_LIPOPROTEIN"/>
    <property type="match status" value="1"/>
</dbReference>
<evidence type="ECO:0000313" key="1">
    <source>
        <dbReference type="EMBL" id="SLN66848.1"/>
    </source>
</evidence>
<dbReference type="Gene3D" id="3.30.160.150">
    <property type="entry name" value="Lipoprotein like domain"/>
    <property type="match status" value="1"/>
</dbReference>
<dbReference type="OrthoDB" id="7629596at2"/>
<keyword evidence="2" id="KW-1185">Reference proteome</keyword>
<dbReference type="RefSeq" id="WP_085870020.1">
    <property type="nucleotide sequence ID" value="NZ_FWFQ01000042.1"/>
</dbReference>
<dbReference type="GO" id="GO:0043165">
    <property type="term" value="P:Gram-negative-bacterium-type cell outer membrane assembly"/>
    <property type="evidence" value="ECO:0007669"/>
    <property type="project" value="InterPro"/>
</dbReference>
<evidence type="ECO:0000313" key="2">
    <source>
        <dbReference type="Proteomes" id="UP000193409"/>
    </source>
</evidence>
<sequence>MSSFDRRTLLISLAGLAACGFEPAYGPGGSAANLRGSILVDDPTERFSFELVKQLETRLGQPVNPRYGLSIDLRLRDDDLAITQEQEILRYNVIGEADFAIRDLASGEELFRGKASSFTAYAATGTTVSTREAQKDAYDRLMVILADQITSRLIASSGSWLT</sequence>
<dbReference type="InterPro" id="IPR007485">
    <property type="entry name" value="LPS_assembly_LptE"/>
</dbReference>
<name>A0A1Y5TLJ4_9RHOB</name>
<dbReference type="EMBL" id="FWFQ01000042">
    <property type="protein sequence ID" value="SLN66848.1"/>
    <property type="molecule type" value="Genomic_DNA"/>
</dbReference>
<dbReference type="Proteomes" id="UP000193409">
    <property type="component" value="Unassembled WGS sequence"/>
</dbReference>
<dbReference type="AlphaFoldDB" id="A0A1Y5TLJ4"/>
<dbReference type="Pfam" id="PF04390">
    <property type="entry name" value="LptE"/>
    <property type="match status" value="1"/>
</dbReference>
<gene>
    <name evidence="1" type="ORF">PSA7680_03539</name>
</gene>
<organism evidence="1 2">
    <name type="scientific">Pseudoruegeria aquimaris</name>
    <dbReference type="NCBI Taxonomy" id="393663"/>
    <lineage>
        <taxon>Bacteria</taxon>
        <taxon>Pseudomonadati</taxon>
        <taxon>Pseudomonadota</taxon>
        <taxon>Alphaproteobacteria</taxon>
        <taxon>Rhodobacterales</taxon>
        <taxon>Roseobacteraceae</taxon>
        <taxon>Pseudoruegeria</taxon>
    </lineage>
</organism>
<dbReference type="GO" id="GO:0019867">
    <property type="term" value="C:outer membrane"/>
    <property type="evidence" value="ECO:0007669"/>
    <property type="project" value="InterPro"/>
</dbReference>
<reference evidence="1 2" key="1">
    <citation type="submission" date="2017-03" db="EMBL/GenBank/DDBJ databases">
        <authorList>
            <person name="Afonso C.L."/>
            <person name="Miller P.J."/>
            <person name="Scott M.A."/>
            <person name="Spackman E."/>
            <person name="Goraichik I."/>
            <person name="Dimitrov K.M."/>
            <person name="Suarez D.L."/>
            <person name="Swayne D.E."/>
        </authorList>
    </citation>
    <scope>NUCLEOTIDE SEQUENCE [LARGE SCALE GENOMIC DNA]</scope>
    <source>
        <strain evidence="1 2">CECT 7680</strain>
    </source>
</reference>
<accession>A0A1Y5TLJ4</accession>
<proteinExistence type="predicted"/>
<protein>
    <recommendedName>
        <fullName evidence="3">LPS-assembly lipoprotein</fullName>
    </recommendedName>
</protein>